<dbReference type="Pfam" id="PF19278">
    <property type="entry name" value="Hydant_A_C"/>
    <property type="match status" value="1"/>
</dbReference>
<feature type="domain" description="Hydantoinase A/oxoprolinase" evidence="1">
    <location>
        <begin position="1"/>
        <end position="253"/>
    </location>
</feature>
<feature type="domain" description="Acetophenone carboxylase-like C-terminal" evidence="2">
    <location>
        <begin position="293"/>
        <end position="431"/>
    </location>
</feature>
<evidence type="ECO:0000259" key="2">
    <source>
        <dbReference type="Pfam" id="PF19278"/>
    </source>
</evidence>
<dbReference type="InterPro" id="IPR002821">
    <property type="entry name" value="Hydantoinase_A"/>
</dbReference>
<evidence type="ECO:0000259" key="1">
    <source>
        <dbReference type="Pfam" id="PF01968"/>
    </source>
</evidence>
<reference evidence="3" key="1">
    <citation type="submission" date="2018-05" db="EMBL/GenBank/DDBJ databases">
        <authorList>
            <person name="Lanie J.A."/>
            <person name="Ng W.-L."/>
            <person name="Kazmierczak K.M."/>
            <person name="Andrzejewski T.M."/>
            <person name="Davidsen T.M."/>
            <person name="Wayne K.J."/>
            <person name="Tettelin H."/>
            <person name="Glass J.I."/>
            <person name="Rusch D."/>
            <person name="Podicherti R."/>
            <person name="Tsui H.-C.T."/>
            <person name="Winkler M.E."/>
        </authorList>
    </citation>
    <scope>NUCLEOTIDE SEQUENCE</scope>
</reference>
<feature type="non-terminal residue" evidence="3">
    <location>
        <position position="1"/>
    </location>
</feature>
<name>A0A381N889_9ZZZZ</name>
<dbReference type="GO" id="GO:0005829">
    <property type="term" value="C:cytosol"/>
    <property type="evidence" value="ECO:0007669"/>
    <property type="project" value="TreeGrafter"/>
</dbReference>
<dbReference type="GO" id="GO:0017168">
    <property type="term" value="F:5-oxoprolinase (ATP-hydrolyzing) activity"/>
    <property type="evidence" value="ECO:0007669"/>
    <property type="project" value="TreeGrafter"/>
</dbReference>
<dbReference type="AlphaFoldDB" id="A0A381N889"/>
<dbReference type="Pfam" id="PF01968">
    <property type="entry name" value="Hydantoinase_A"/>
    <property type="match status" value="1"/>
</dbReference>
<organism evidence="3">
    <name type="scientific">marine metagenome</name>
    <dbReference type="NCBI Taxonomy" id="408172"/>
    <lineage>
        <taxon>unclassified sequences</taxon>
        <taxon>metagenomes</taxon>
        <taxon>ecological metagenomes</taxon>
    </lineage>
</organism>
<evidence type="ECO:0000313" key="3">
    <source>
        <dbReference type="EMBL" id="SUZ50659.1"/>
    </source>
</evidence>
<protein>
    <submittedName>
        <fullName evidence="3">Uncharacterized protein</fullName>
    </submittedName>
</protein>
<dbReference type="PANTHER" id="PTHR11365:SF23">
    <property type="entry name" value="HYPOTHETICAL 5-OXOPROLINASE (EUROFUNG)-RELATED"/>
    <property type="match status" value="1"/>
</dbReference>
<dbReference type="PANTHER" id="PTHR11365">
    <property type="entry name" value="5-OXOPROLINASE RELATED"/>
    <property type="match status" value="1"/>
</dbReference>
<proteinExistence type="predicted"/>
<dbReference type="InterPro" id="IPR045079">
    <property type="entry name" value="Oxoprolinase-like"/>
</dbReference>
<sequence length="442" mass="46814">QGGMIDAEELATQPIHAINSGPSMAPIAGRYYAQKDVSEPNAIIADTGGTTYDVSLVHRGRIPRTRETWIGQPFRGHMTGFPSIDIKSVGAGGGSIARVDPGGILHVGPQSAGAVPGPVCYNMGGTEPTLTDAALVLGYLDAEFFLGGSMKLNLESAKSVIKSKVAEPLGLGIPEAAAAIVSVVTENMVQAISEITVNQGIDPADAVLIGGGGAAGLNATWTARRLRCPSVLIPETGAGLSAYGAMISDLSREYRTMFFTTSEGWDEAGVNRVLAQLEKRCQAFVDGPGAGAIESSIEFSVEARYAGQVWEIEVPLPANIFNGEGDLSRLIEDFHATHQEIFAINDPDSIVEMVGWISSVNCRLRKNIGSRLQEIEAKTVIGSRKIYFDGAEVTTPIYPLQSVPMALATEGPAIIETPYTTIVIDPAARFYRSEHGSVMILP</sequence>
<dbReference type="InterPro" id="IPR049517">
    <property type="entry name" value="ACX-like_C"/>
</dbReference>
<dbReference type="EMBL" id="UINC01000182">
    <property type="protein sequence ID" value="SUZ50659.1"/>
    <property type="molecule type" value="Genomic_DNA"/>
</dbReference>
<accession>A0A381N889</accession>
<gene>
    <name evidence="3" type="ORF">METZ01_LOCUS3513</name>
</gene>
<dbReference type="GO" id="GO:0006749">
    <property type="term" value="P:glutathione metabolic process"/>
    <property type="evidence" value="ECO:0007669"/>
    <property type="project" value="TreeGrafter"/>
</dbReference>